<dbReference type="STRING" id="680127.SAMN05421593_2392"/>
<feature type="signal peptide" evidence="1">
    <location>
        <begin position="1"/>
        <end position="18"/>
    </location>
</feature>
<gene>
    <name evidence="2" type="ORF">SAMN05421593_2392</name>
</gene>
<sequence>MKFRMLLFAGTLCLSVHAYSQLGINTPTPSSTLDVRGSIEGNYREFTTTTDFLYSNDYHLSFAGISNSILNLPSQSTTDGSAADFRGRKYYIKNNSTSSVLTLAAATGQIIRSGGMLNANSNTVVLQPGKLAVLTAGEAKGWDIQEIKWGLFDVITNGPGTTAQNIPGGGNYYTLTDSPLTVTVPASGAKVLLKFTGYGIVTGTANSFGTVRLRLLQTIGAATTTYDLACAQSWYNRSSGGTTAYDFKADYNLANLVPGTYTFSLQILREAETGSVTSFIVSKSIGRGDVFVK</sequence>
<protein>
    <submittedName>
        <fullName evidence="2">Uncharacterized protein</fullName>
    </submittedName>
</protein>
<organism evidence="2 3">
    <name type="scientific">Chryseobacterium culicis</name>
    <dbReference type="NCBI Taxonomy" id="680127"/>
    <lineage>
        <taxon>Bacteria</taxon>
        <taxon>Pseudomonadati</taxon>
        <taxon>Bacteroidota</taxon>
        <taxon>Flavobacteriia</taxon>
        <taxon>Flavobacteriales</taxon>
        <taxon>Weeksellaceae</taxon>
        <taxon>Chryseobacterium group</taxon>
        <taxon>Chryseobacterium</taxon>
    </lineage>
</organism>
<dbReference type="OrthoDB" id="1218874at2"/>
<proteinExistence type="predicted"/>
<dbReference type="RefSeq" id="WP_139265730.1">
    <property type="nucleotide sequence ID" value="NZ_FNWQ01000002.1"/>
</dbReference>
<evidence type="ECO:0000313" key="2">
    <source>
        <dbReference type="EMBL" id="SEH33635.1"/>
    </source>
</evidence>
<name>A0A1H6HH87_CHRCI</name>
<evidence type="ECO:0000256" key="1">
    <source>
        <dbReference type="SAM" id="SignalP"/>
    </source>
</evidence>
<keyword evidence="1" id="KW-0732">Signal</keyword>
<accession>A0A1H6HH87</accession>
<dbReference type="Proteomes" id="UP000198561">
    <property type="component" value="Unassembled WGS sequence"/>
</dbReference>
<evidence type="ECO:0000313" key="3">
    <source>
        <dbReference type="Proteomes" id="UP000198561"/>
    </source>
</evidence>
<dbReference type="AlphaFoldDB" id="A0A1H6HH87"/>
<reference evidence="2 3" key="1">
    <citation type="submission" date="2016-10" db="EMBL/GenBank/DDBJ databases">
        <authorList>
            <person name="de Groot N.N."/>
        </authorList>
    </citation>
    <scope>NUCLEOTIDE SEQUENCE [LARGE SCALE GENOMIC DNA]</scope>
    <source>
        <strain evidence="2 3">DSM 23031</strain>
    </source>
</reference>
<dbReference type="EMBL" id="FNWQ01000002">
    <property type="protein sequence ID" value="SEH33635.1"/>
    <property type="molecule type" value="Genomic_DNA"/>
</dbReference>
<feature type="chain" id="PRO_5011479691" evidence="1">
    <location>
        <begin position="19"/>
        <end position="293"/>
    </location>
</feature>